<dbReference type="Proteomes" id="UP000595074">
    <property type="component" value="Chromosome"/>
</dbReference>
<dbReference type="AlphaFoldDB" id="A0A7M1S463"/>
<evidence type="ECO:0000256" key="1">
    <source>
        <dbReference type="SAM" id="SignalP"/>
    </source>
</evidence>
<dbReference type="Gene3D" id="2.40.160.10">
    <property type="entry name" value="Porin"/>
    <property type="match status" value="1"/>
</dbReference>
<evidence type="ECO:0000313" key="3">
    <source>
        <dbReference type="Proteomes" id="UP000595074"/>
    </source>
</evidence>
<dbReference type="KEGG" id="sinu:IMZ28_01315"/>
<protein>
    <recommendedName>
        <fullName evidence="4">Porin</fullName>
    </recommendedName>
</protein>
<dbReference type="InterPro" id="IPR023614">
    <property type="entry name" value="Porin_dom_sf"/>
</dbReference>
<keyword evidence="3" id="KW-1185">Reference proteome</keyword>
<reference evidence="2 3" key="1">
    <citation type="submission" date="2020-10" db="EMBL/GenBank/DDBJ databases">
        <title>The genome of sulfurovum sp.</title>
        <authorList>
            <person name="Xie S."/>
            <person name="Shao Z."/>
            <person name="Jiang L."/>
        </authorList>
    </citation>
    <scope>NUCLEOTIDE SEQUENCE [LARGE SCALE GENOMIC DNA]</scope>
    <source>
        <strain evidence="2 3">ST-419</strain>
    </source>
</reference>
<keyword evidence="1" id="KW-0732">Signal</keyword>
<feature type="signal peptide" evidence="1">
    <location>
        <begin position="1"/>
        <end position="22"/>
    </location>
</feature>
<evidence type="ECO:0000313" key="2">
    <source>
        <dbReference type="EMBL" id="QOR62148.1"/>
    </source>
</evidence>
<dbReference type="EMBL" id="CP063164">
    <property type="protein sequence ID" value="QOR62148.1"/>
    <property type="molecule type" value="Genomic_DNA"/>
</dbReference>
<accession>A0A7M1S463</accession>
<gene>
    <name evidence="2" type="ORF">IMZ28_01315</name>
</gene>
<organism evidence="2 3">
    <name type="scientific">Sulfurovum indicum</name>
    <dbReference type="NCBI Taxonomy" id="2779528"/>
    <lineage>
        <taxon>Bacteria</taxon>
        <taxon>Pseudomonadati</taxon>
        <taxon>Campylobacterota</taxon>
        <taxon>Epsilonproteobacteria</taxon>
        <taxon>Campylobacterales</taxon>
        <taxon>Sulfurovaceae</taxon>
        <taxon>Sulfurovum</taxon>
    </lineage>
</organism>
<evidence type="ECO:0008006" key="4">
    <source>
        <dbReference type="Google" id="ProtNLM"/>
    </source>
</evidence>
<sequence>MKKTLLLSVIASTMIMAGGDIAPVEPEVEAPIAETSGWDFSGQAVLYYQTVDSTASDVYAETDLFSQEGSVADAGIQLRAVNKDLFAGVGVGVEVSGLSTLNLENSVVSGVMQGTGSGDIDDMTDGGWISQMYLTYSVDNTSFKAGRQELPKALSPFAFSEGWNVFKNTFDAVLAVNTDIENTTLVYAWVYGGNSSVGNVTDFNDFNDNDGIHMLTAQNKSFSNLTLTGSWYYAPDLVSNTLGVASGDTNILWGDAKYNADSFYVSLQGGAVWLDTNGAEDTGAFGAKIGGKVGMFDLSLAYSNVNNSAVGVFNTGGVKTPLYTQMILNQDFIKIDSDTFVARVGVKALGGKLGLAYNYSDYGLATNSVNYYLGSNRFAGDDEGTYQELDLTYKTKVFNDTTTVFAGYIYRTLDVDSAYWAPIDEYDQNVLRFWARYNF</sequence>
<feature type="chain" id="PRO_5029699429" description="Porin" evidence="1">
    <location>
        <begin position="23"/>
        <end position="439"/>
    </location>
</feature>
<dbReference type="RefSeq" id="WP_197548849.1">
    <property type="nucleotide sequence ID" value="NZ_CP063164.1"/>
</dbReference>
<name>A0A7M1S463_9BACT</name>
<proteinExistence type="predicted"/>